<keyword evidence="2" id="KW-1185">Reference proteome</keyword>
<accession>A0ACC3CBI7</accession>
<evidence type="ECO:0000313" key="2">
    <source>
        <dbReference type="Proteomes" id="UP000798662"/>
    </source>
</evidence>
<proteinExistence type="predicted"/>
<dbReference type="Proteomes" id="UP000798662">
    <property type="component" value="Chromosome 3"/>
</dbReference>
<dbReference type="EMBL" id="CM020620">
    <property type="protein sequence ID" value="KAK1867141.1"/>
    <property type="molecule type" value="Genomic_DNA"/>
</dbReference>
<reference evidence="1" key="1">
    <citation type="submission" date="2019-11" db="EMBL/GenBank/DDBJ databases">
        <title>Nori genome reveals adaptations in red seaweeds to the harsh intertidal environment.</title>
        <authorList>
            <person name="Wang D."/>
            <person name="Mao Y."/>
        </authorList>
    </citation>
    <scope>NUCLEOTIDE SEQUENCE</scope>
    <source>
        <tissue evidence="1">Gametophyte</tissue>
    </source>
</reference>
<organism evidence="1 2">
    <name type="scientific">Pyropia yezoensis</name>
    <name type="common">Susabi-nori</name>
    <name type="synonym">Porphyra yezoensis</name>
    <dbReference type="NCBI Taxonomy" id="2788"/>
    <lineage>
        <taxon>Eukaryota</taxon>
        <taxon>Rhodophyta</taxon>
        <taxon>Bangiophyceae</taxon>
        <taxon>Bangiales</taxon>
        <taxon>Bangiaceae</taxon>
        <taxon>Pyropia</taxon>
    </lineage>
</organism>
<comment type="caution">
    <text evidence="1">The sequence shown here is derived from an EMBL/GenBank/DDBJ whole genome shotgun (WGS) entry which is preliminary data.</text>
</comment>
<gene>
    <name evidence="1" type="ORF">I4F81_009650</name>
</gene>
<protein>
    <submittedName>
        <fullName evidence="1">Uncharacterized protein</fullName>
    </submittedName>
</protein>
<evidence type="ECO:0000313" key="1">
    <source>
        <dbReference type="EMBL" id="KAK1867141.1"/>
    </source>
</evidence>
<sequence length="227" mass="24021">MKPSSKRLSGRGATFHVADPDFRLVWRYLSDRLLGGSKDGGAAATARSDGGAPVALPAAPARRGRPPTSPANRGASAGGQSGRGTKRGEAEPVVPSPTSVRKLRHRKAAAKYARTLDVAASILVEQKQRAAVVRPLFVVGRVRPFSKWPFGGVVVLGHFPFLLDPTSKKTVTWTAYCKKVLILKKGSRYEIVFKPKKVPTEAFVGQQNGNELLVGAGDSVAASAAAV</sequence>
<name>A0ACC3CBI7_PYRYE</name>